<dbReference type="Gene3D" id="1.10.10.10">
    <property type="entry name" value="Winged helix-like DNA-binding domain superfamily/Winged helix DNA-binding domain"/>
    <property type="match status" value="1"/>
</dbReference>
<dbReference type="EMBL" id="PFAH01000003">
    <property type="protein sequence ID" value="PIR98120.1"/>
    <property type="molecule type" value="Genomic_DNA"/>
</dbReference>
<comment type="caution">
    <text evidence="3">The sequence shown here is derived from an EMBL/GenBank/DDBJ whole genome shotgun (WGS) entry which is preliminary data.</text>
</comment>
<dbReference type="InterPro" id="IPR013324">
    <property type="entry name" value="RNA_pol_sigma_r3/r4-like"/>
</dbReference>
<reference evidence="4" key="1">
    <citation type="submission" date="2017-09" db="EMBL/GenBank/DDBJ databases">
        <title>Depth-based differentiation of microbial function through sediment-hosted aquifers and enrichment of novel symbionts in the deep terrestrial subsurface.</title>
        <authorList>
            <person name="Probst A.J."/>
            <person name="Ladd B."/>
            <person name="Jarett J.K."/>
            <person name="Geller-Mcgrath D.E."/>
            <person name="Sieber C.M.K."/>
            <person name="Emerson J.B."/>
            <person name="Anantharaman K."/>
            <person name="Thomas B.C."/>
            <person name="Malmstrom R."/>
            <person name="Stieglmeier M."/>
            <person name="Klingl A."/>
            <person name="Woyke T."/>
            <person name="Ryan C.M."/>
            <person name="Banfield J.F."/>
        </authorList>
    </citation>
    <scope>NUCLEOTIDE SEQUENCE [LARGE SCALE GENOMIC DNA]</scope>
</reference>
<dbReference type="PROSITE" id="PS51913">
    <property type="entry name" value="HTH_HARE"/>
    <property type="match status" value="1"/>
</dbReference>
<gene>
    <name evidence="3" type="ORF">COT89_00970</name>
</gene>
<organism evidence="3 4">
    <name type="scientific">Candidatus Colwellbacteria bacterium CG10_big_fil_rev_8_21_14_0_10_42_22</name>
    <dbReference type="NCBI Taxonomy" id="1974540"/>
    <lineage>
        <taxon>Bacteria</taxon>
        <taxon>Candidatus Colwelliibacteriota</taxon>
    </lineage>
</organism>
<name>A0A2H0VII1_9BACT</name>
<dbReference type="InterPro" id="IPR000943">
    <property type="entry name" value="RNA_pol_sigma70"/>
</dbReference>
<dbReference type="GO" id="GO:0003700">
    <property type="term" value="F:DNA-binding transcription factor activity"/>
    <property type="evidence" value="ECO:0007669"/>
    <property type="project" value="InterPro"/>
</dbReference>
<proteinExistence type="predicted"/>
<keyword evidence="1" id="KW-0804">Transcription</keyword>
<sequence length="276" mass="31595">MFAIEIDIDELVKKSLQINDKRARDIVVRRYGLKNPSRITLASLGDEYGLTRERVRQIESASLKGIGGRIREDEEAKKFIKLTEDYLKNVAKLRRSDVLARDVGIICGFKDYDPVFENKLNFLAKVLGRPYVIDATPSTHTIWHIDENAYRVATSLIKKLFSRKDEDFDAYLVEIVGEHNLSENVILNYLSVSKNFDVGPYGHLGLNHWLKVNPKTVRDKAYLVLSESDSPMHFREIADLVNSMSDKSRAHATVHNELIRDPRFVLTGRGTYSLDE</sequence>
<dbReference type="PRINTS" id="PR00046">
    <property type="entry name" value="SIGMA70FCT"/>
</dbReference>
<evidence type="ECO:0000256" key="1">
    <source>
        <dbReference type="ARBA" id="ARBA00023163"/>
    </source>
</evidence>
<dbReference type="InterPro" id="IPR038087">
    <property type="entry name" value="RNAP_delta_N_dom_sf"/>
</dbReference>
<protein>
    <recommendedName>
        <fullName evidence="2">HTH HARE-type domain-containing protein</fullName>
    </recommendedName>
</protein>
<evidence type="ECO:0000259" key="2">
    <source>
        <dbReference type="PROSITE" id="PS51913"/>
    </source>
</evidence>
<dbReference type="InterPro" id="IPR007630">
    <property type="entry name" value="RNA_pol_sigma70_r4"/>
</dbReference>
<dbReference type="AlphaFoldDB" id="A0A2H0VII1"/>
<dbReference type="InterPro" id="IPR007759">
    <property type="entry name" value="Asxl_HARE-HTH"/>
</dbReference>
<dbReference type="GO" id="GO:0006352">
    <property type="term" value="P:DNA-templated transcription initiation"/>
    <property type="evidence" value="ECO:0007669"/>
    <property type="project" value="InterPro"/>
</dbReference>
<dbReference type="Pfam" id="PF05066">
    <property type="entry name" value="HARE-HTH"/>
    <property type="match status" value="1"/>
</dbReference>
<dbReference type="InterPro" id="IPR036388">
    <property type="entry name" value="WH-like_DNA-bd_sf"/>
</dbReference>
<feature type="domain" description="HTH HARE-type" evidence="2">
    <location>
        <begin position="215"/>
        <end position="276"/>
    </location>
</feature>
<evidence type="ECO:0000313" key="4">
    <source>
        <dbReference type="Proteomes" id="UP000231466"/>
    </source>
</evidence>
<dbReference type="Gene3D" id="1.10.10.1250">
    <property type="entry name" value="RNA polymerase, subunit delta, N-terminal domain"/>
    <property type="match status" value="1"/>
</dbReference>
<dbReference type="SUPFAM" id="SSF88659">
    <property type="entry name" value="Sigma3 and sigma4 domains of RNA polymerase sigma factors"/>
    <property type="match status" value="1"/>
</dbReference>
<dbReference type="Pfam" id="PF04545">
    <property type="entry name" value="Sigma70_r4"/>
    <property type="match status" value="1"/>
</dbReference>
<accession>A0A2H0VII1</accession>
<evidence type="ECO:0000313" key="3">
    <source>
        <dbReference type="EMBL" id="PIR98120.1"/>
    </source>
</evidence>
<dbReference type="Proteomes" id="UP000231466">
    <property type="component" value="Unassembled WGS sequence"/>
</dbReference>